<evidence type="ECO:0000313" key="12">
    <source>
        <dbReference type="Proteomes" id="UP001595886"/>
    </source>
</evidence>
<dbReference type="PROSITE" id="PS51885">
    <property type="entry name" value="NEPRILYSIN"/>
    <property type="match status" value="1"/>
</dbReference>
<dbReference type="Pfam" id="PF05649">
    <property type="entry name" value="Peptidase_M13_N"/>
    <property type="match status" value="1"/>
</dbReference>
<dbReference type="SUPFAM" id="SSF55486">
    <property type="entry name" value="Metalloproteases ('zincins'), catalytic domain"/>
    <property type="match status" value="1"/>
</dbReference>
<dbReference type="EMBL" id="JBHSHD010000006">
    <property type="protein sequence ID" value="MFC4820135.1"/>
    <property type="molecule type" value="Genomic_DNA"/>
</dbReference>
<gene>
    <name evidence="11" type="ORF">ACFO6Q_07360</name>
</gene>
<name>A0ABV9QS12_9GAMM</name>
<keyword evidence="4" id="KW-0378">Hydrolase</keyword>
<evidence type="ECO:0000256" key="1">
    <source>
        <dbReference type="ARBA" id="ARBA00001947"/>
    </source>
</evidence>
<dbReference type="PRINTS" id="PR00786">
    <property type="entry name" value="NEPRILYSIN"/>
</dbReference>
<accession>A0ABV9QS12</accession>
<dbReference type="PANTHER" id="PTHR11733:SF211">
    <property type="entry name" value="OLIGOPEPTIDASE LIPOPROTEIN M13 FAMILY"/>
    <property type="match status" value="1"/>
</dbReference>
<comment type="cofactor">
    <cofactor evidence="1">
        <name>Zn(2+)</name>
        <dbReference type="ChEBI" id="CHEBI:29105"/>
    </cofactor>
</comment>
<sequence>MSAQVRRSATLSVLVAAAALGACGRSDAAPAERAAPAPSANQAPAAPAAPAAPKPALGSFGFDAAGMDRSVAPGDEFFEYADGAWVRNTEIPSDRSSYNSFTVLTEQARADTRAILEKASADAAASGDARKIGDYYAAFLDEAGIEAKGLAPLQPELDAIAAIADKKALAHAFGQSLRADVDLLNATNYYTDRLFGLWVSPNLLEPQAYAPYLVQGGLGMPDRDFYLEGGRMAELRTQYTAYVARLFELAGVADGEAKAKRIVALETQIARAHASQLDTNDVQKGANAWAAADFARRAPGLDWAAFLDGAGLQKQPTFVVWQPKAVSGIAALVGKQPLATWKDYLAFHALDRAAPYLPKAFADAHFAFHGTALSGTPQQQERWKRAVDETDHALGEAVGRIYVGEHFSPETKARAEAMVKNLIVAFGQRIDALEWMTPQTRQRAKAKLAGLQVGVGYPAKWRDYAAFEVRRDDALGNAQRAGVFEYRRNLAKLGQPVDRGEWFLLPQEVNALNVPLENRLIFPAAILQPPFFDGAADDAVNYGAIGAVIGHEISHSFDNSGALFDESGKLANWWTKEDLAHFEAAGAALAAQFDTYKPFPDLAVNGKLTLGENIADVAGLATAYDAYKLAHPGAGETLDGFSADQRLFLGWAQAWRSKAREPALRNTILTNVHAPGRYRALTVRNLDAWYAAFDVKPGQKLHLEPAQRVKVW</sequence>
<reference evidence="12" key="1">
    <citation type="journal article" date="2019" name="Int. J. Syst. Evol. Microbiol.">
        <title>The Global Catalogue of Microorganisms (GCM) 10K type strain sequencing project: providing services to taxonomists for standard genome sequencing and annotation.</title>
        <authorList>
            <consortium name="The Broad Institute Genomics Platform"/>
            <consortium name="The Broad Institute Genome Sequencing Center for Infectious Disease"/>
            <person name="Wu L."/>
            <person name="Ma J."/>
        </authorList>
    </citation>
    <scope>NUCLEOTIDE SEQUENCE [LARGE SCALE GENOMIC DNA]</scope>
    <source>
        <strain evidence="12">CCUG 30340</strain>
    </source>
</reference>
<protein>
    <submittedName>
        <fullName evidence="11">M13 family metallopeptidase</fullName>
    </submittedName>
</protein>
<evidence type="ECO:0000256" key="2">
    <source>
        <dbReference type="ARBA" id="ARBA00022670"/>
    </source>
</evidence>
<dbReference type="InterPro" id="IPR018497">
    <property type="entry name" value="Peptidase_M13_C"/>
</dbReference>
<feature type="region of interest" description="Disordered" evidence="7">
    <location>
        <begin position="33"/>
        <end position="52"/>
    </location>
</feature>
<evidence type="ECO:0000256" key="4">
    <source>
        <dbReference type="ARBA" id="ARBA00022801"/>
    </source>
</evidence>
<dbReference type="Gene3D" id="1.10.1380.10">
    <property type="entry name" value="Neutral endopeptidase , domain2"/>
    <property type="match status" value="1"/>
</dbReference>
<comment type="caution">
    <text evidence="11">The sequence shown here is derived from an EMBL/GenBank/DDBJ whole genome shotgun (WGS) entry which is preliminary data.</text>
</comment>
<dbReference type="RefSeq" id="WP_380019963.1">
    <property type="nucleotide sequence ID" value="NZ_JBHSHD010000006.1"/>
</dbReference>
<dbReference type="InterPro" id="IPR000718">
    <property type="entry name" value="Peptidase_M13"/>
</dbReference>
<evidence type="ECO:0000256" key="3">
    <source>
        <dbReference type="ARBA" id="ARBA00022723"/>
    </source>
</evidence>
<dbReference type="Gene3D" id="3.40.390.10">
    <property type="entry name" value="Collagenase (Catalytic Domain)"/>
    <property type="match status" value="1"/>
</dbReference>
<dbReference type="Proteomes" id="UP001595886">
    <property type="component" value="Unassembled WGS sequence"/>
</dbReference>
<dbReference type="InterPro" id="IPR008753">
    <property type="entry name" value="Peptidase_M13_N"/>
</dbReference>
<keyword evidence="2" id="KW-0645">Protease</keyword>
<evidence type="ECO:0000313" key="11">
    <source>
        <dbReference type="EMBL" id="MFC4820135.1"/>
    </source>
</evidence>
<proteinExistence type="predicted"/>
<keyword evidence="8" id="KW-0732">Signal</keyword>
<organism evidence="11 12">
    <name type="scientific">Dokdonella ginsengisoli</name>
    <dbReference type="NCBI Taxonomy" id="363846"/>
    <lineage>
        <taxon>Bacteria</taxon>
        <taxon>Pseudomonadati</taxon>
        <taxon>Pseudomonadota</taxon>
        <taxon>Gammaproteobacteria</taxon>
        <taxon>Lysobacterales</taxon>
        <taxon>Rhodanobacteraceae</taxon>
        <taxon>Dokdonella</taxon>
    </lineage>
</organism>
<dbReference type="PANTHER" id="PTHR11733">
    <property type="entry name" value="ZINC METALLOPROTEASE FAMILY M13 NEPRILYSIN-RELATED"/>
    <property type="match status" value="1"/>
</dbReference>
<evidence type="ECO:0000256" key="6">
    <source>
        <dbReference type="ARBA" id="ARBA00023049"/>
    </source>
</evidence>
<feature type="signal peptide" evidence="8">
    <location>
        <begin position="1"/>
        <end position="28"/>
    </location>
</feature>
<keyword evidence="3" id="KW-0479">Metal-binding</keyword>
<dbReference type="InterPro" id="IPR042089">
    <property type="entry name" value="Peptidase_M13_dom_2"/>
</dbReference>
<feature type="chain" id="PRO_5046949963" evidence="8">
    <location>
        <begin position="29"/>
        <end position="712"/>
    </location>
</feature>
<evidence type="ECO:0000259" key="10">
    <source>
        <dbReference type="Pfam" id="PF05649"/>
    </source>
</evidence>
<keyword evidence="12" id="KW-1185">Reference proteome</keyword>
<evidence type="ECO:0000259" key="9">
    <source>
        <dbReference type="Pfam" id="PF01431"/>
    </source>
</evidence>
<evidence type="ECO:0000256" key="7">
    <source>
        <dbReference type="SAM" id="MobiDB-lite"/>
    </source>
</evidence>
<feature type="domain" description="Peptidase M13 C-terminal" evidence="9">
    <location>
        <begin position="510"/>
        <end position="709"/>
    </location>
</feature>
<evidence type="ECO:0000256" key="8">
    <source>
        <dbReference type="SAM" id="SignalP"/>
    </source>
</evidence>
<dbReference type="Pfam" id="PF01431">
    <property type="entry name" value="Peptidase_M13"/>
    <property type="match status" value="1"/>
</dbReference>
<feature type="domain" description="Peptidase M13 N-terminal" evidence="10">
    <location>
        <begin position="73"/>
        <end position="458"/>
    </location>
</feature>
<keyword evidence="6" id="KW-0482">Metalloprotease</keyword>
<dbReference type="CDD" id="cd08662">
    <property type="entry name" value="M13"/>
    <property type="match status" value="1"/>
</dbReference>
<evidence type="ECO:0000256" key="5">
    <source>
        <dbReference type="ARBA" id="ARBA00022833"/>
    </source>
</evidence>
<dbReference type="InterPro" id="IPR024079">
    <property type="entry name" value="MetalloPept_cat_dom_sf"/>
</dbReference>
<dbReference type="PROSITE" id="PS51257">
    <property type="entry name" value="PROKAR_LIPOPROTEIN"/>
    <property type="match status" value="1"/>
</dbReference>
<keyword evidence="5" id="KW-0862">Zinc</keyword>